<feature type="domain" description="HTH gntR-type" evidence="4">
    <location>
        <begin position="6"/>
        <end position="74"/>
    </location>
</feature>
<dbReference type="RefSeq" id="WP_143951141.1">
    <property type="nucleotide sequence ID" value="NZ_BAABMB010000005.1"/>
</dbReference>
<dbReference type="PANTHER" id="PTHR44846">
    <property type="entry name" value="MANNOSYL-D-GLYCERATE TRANSPORT/METABOLISM SYSTEM REPRESSOR MNGR-RELATED"/>
    <property type="match status" value="1"/>
</dbReference>
<keyword evidence="2" id="KW-0238">DNA-binding</keyword>
<dbReference type="GO" id="GO:0045892">
    <property type="term" value="P:negative regulation of DNA-templated transcription"/>
    <property type="evidence" value="ECO:0007669"/>
    <property type="project" value="TreeGrafter"/>
</dbReference>
<evidence type="ECO:0000259" key="4">
    <source>
        <dbReference type="PROSITE" id="PS50949"/>
    </source>
</evidence>
<evidence type="ECO:0000256" key="2">
    <source>
        <dbReference type="ARBA" id="ARBA00023125"/>
    </source>
</evidence>
<dbReference type="PROSITE" id="PS50949">
    <property type="entry name" value="HTH_GNTR"/>
    <property type="match status" value="1"/>
</dbReference>
<dbReference type="SMART" id="SM00345">
    <property type="entry name" value="HTH_GNTR"/>
    <property type="match status" value="1"/>
</dbReference>
<dbReference type="SUPFAM" id="SSF64288">
    <property type="entry name" value="Chorismate lyase-like"/>
    <property type="match status" value="1"/>
</dbReference>
<gene>
    <name evidence="5" type="ORF">FOZ76_25750</name>
</gene>
<evidence type="ECO:0000256" key="1">
    <source>
        <dbReference type="ARBA" id="ARBA00023015"/>
    </source>
</evidence>
<evidence type="ECO:0000313" key="6">
    <source>
        <dbReference type="Proteomes" id="UP000318405"/>
    </source>
</evidence>
<dbReference type="EMBL" id="VLTJ01000042">
    <property type="protein sequence ID" value="TSH89025.1"/>
    <property type="molecule type" value="Genomic_DNA"/>
</dbReference>
<reference evidence="5 6" key="1">
    <citation type="submission" date="2019-07" db="EMBL/GenBank/DDBJ databases">
        <title>Qingshengfaniella alkalisoli gen. nov., sp. nov., isolated from saline soil.</title>
        <authorList>
            <person name="Xu L."/>
            <person name="Huang X.-X."/>
            <person name="Sun J.-Q."/>
        </authorList>
    </citation>
    <scope>NUCLEOTIDE SEQUENCE [LARGE SCALE GENOMIC DNA]</scope>
    <source>
        <strain evidence="5 6">DSM 27279</strain>
    </source>
</reference>
<dbReference type="GO" id="GO:0003677">
    <property type="term" value="F:DNA binding"/>
    <property type="evidence" value="ECO:0007669"/>
    <property type="project" value="UniProtKB-KW"/>
</dbReference>
<dbReference type="Proteomes" id="UP000318405">
    <property type="component" value="Unassembled WGS sequence"/>
</dbReference>
<dbReference type="Pfam" id="PF00392">
    <property type="entry name" value="GntR"/>
    <property type="match status" value="1"/>
</dbReference>
<dbReference type="Gene3D" id="1.10.10.10">
    <property type="entry name" value="Winged helix-like DNA-binding domain superfamily/Winged helix DNA-binding domain"/>
    <property type="match status" value="1"/>
</dbReference>
<dbReference type="InterPro" id="IPR028978">
    <property type="entry name" value="Chorismate_lyase_/UTRA_dom_sf"/>
</dbReference>
<dbReference type="InterPro" id="IPR000524">
    <property type="entry name" value="Tscrpt_reg_HTH_GntR"/>
</dbReference>
<dbReference type="InterPro" id="IPR050679">
    <property type="entry name" value="Bact_HTH_transcr_reg"/>
</dbReference>
<dbReference type="CDD" id="cd07377">
    <property type="entry name" value="WHTH_GntR"/>
    <property type="match status" value="1"/>
</dbReference>
<proteinExistence type="predicted"/>
<dbReference type="PRINTS" id="PR00035">
    <property type="entry name" value="HTHGNTR"/>
</dbReference>
<dbReference type="OrthoDB" id="8584262at2"/>
<dbReference type="GO" id="GO:0003700">
    <property type="term" value="F:DNA-binding transcription factor activity"/>
    <property type="evidence" value="ECO:0007669"/>
    <property type="project" value="InterPro"/>
</dbReference>
<dbReference type="AlphaFoldDB" id="A0A556A824"/>
<sequence>MPRDPIPAYYRIYQTLRERIVSGVYAVGALLPTDHEITAEFGVGRHTARSAVEQLVREKLVRRFPGRGTFVLESDPTNPEWSALTLEDLRIQDPEARYQFHGMIDAPAHVERSARGRLRLAPEQAVTQISWNRVRPEGPIAYCVAYFPREIADRLPADIGAELAKGGILPLVQKHGGVRGYRLRQMSSAVAADKPLSELLDVAVGAPLLLQQRTVFDRQGVPFYCSDLYSRSDRMQHAVELFSAAGGGSSWSSARHDL</sequence>
<dbReference type="InterPro" id="IPR036390">
    <property type="entry name" value="WH_DNA-bd_sf"/>
</dbReference>
<comment type="caution">
    <text evidence="5">The sequence shown here is derived from an EMBL/GenBank/DDBJ whole genome shotgun (WGS) entry which is preliminary data.</text>
</comment>
<dbReference type="SUPFAM" id="SSF46785">
    <property type="entry name" value="Winged helix' DNA-binding domain"/>
    <property type="match status" value="1"/>
</dbReference>
<organism evidence="5 6">
    <name type="scientific">Verticiella sediminum</name>
    <dbReference type="NCBI Taxonomy" id="1247510"/>
    <lineage>
        <taxon>Bacteria</taxon>
        <taxon>Pseudomonadati</taxon>
        <taxon>Pseudomonadota</taxon>
        <taxon>Betaproteobacteria</taxon>
        <taxon>Burkholderiales</taxon>
        <taxon>Alcaligenaceae</taxon>
        <taxon>Verticiella</taxon>
    </lineage>
</organism>
<dbReference type="InterPro" id="IPR011663">
    <property type="entry name" value="UTRA"/>
</dbReference>
<protein>
    <submittedName>
        <fullName evidence="5">GntR family transcriptional regulator</fullName>
    </submittedName>
</protein>
<name>A0A556A824_9BURK</name>
<dbReference type="SMART" id="SM00866">
    <property type="entry name" value="UTRA"/>
    <property type="match status" value="1"/>
</dbReference>
<evidence type="ECO:0000256" key="3">
    <source>
        <dbReference type="ARBA" id="ARBA00023163"/>
    </source>
</evidence>
<keyword evidence="3" id="KW-0804">Transcription</keyword>
<accession>A0A556A824</accession>
<evidence type="ECO:0000313" key="5">
    <source>
        <dbReference type="EMBL" id="TSH89025.1"/>
    </source>
</evidence>
<dbReference type="Gene3D" id="3.40.1410.10">
    <property type="entry name" value="Chorismate lyase-like"/>
    <property type="match status" value="1"/>
</dbReference>
<dbReference type="InterPro" id="IPR036388">
    <property type="entry name" value="WH-like_DNA-bd_sf"/>
</dbReference>
<keyword evidence="1" id="KW-0805">Transcription regulation</keyword>
<dbReference type="Pfam" id="PF07702">
    <property type="entry name" value="UTRA"/>
    <property type="match status" value="1"/>
</dbReference>
<keyword evidence="6" id="KW-1185">Reference proteome</keyword>
<dbReference type="PANTHER" id="PTHR44846:SF1">
    <property type="entry name" value="MANNOSYL-D-GLYCERATE TRANSPORT_METABOLISM SYSTEM REPRESSOR MNGR-RELATED"/>
    <property type="match status" value="1"/>
</dbReference>